<dbReference type="EC" id="1.17.4.1" evidence="12"/>
<dbReference type="Pfam" id="PF02867">
    <property type="entry name" value="Ribonuc_red_lgC"/>
    <property type="match status" value="1"/>
</dbReference>
<dbReference type="InterPro" id="IPR013509">
    <property type="entry name" value="RNR_lsu_N"/>
</dbReference>
<reference evidence="14 15" key="1">
    <citation type="journal article" name="Nat. Commun.">
        <title>Undinarchaeota illuminate DPANN phylogeny and the impact of gene transfer on archaeal evolution.</title>
        <authorList>
            <person name="Dombrowski N."/>
            <person name="Williams T.A."/>
            <person name="Sun J."/>
            <person name="Woodcroft B.J."/>
            <person name="Lee J.H."/>
            <person name="Minh B.Q."/>
            <person name="Rinke C."/>
            <person name="Spang A."/>
        </authorList>
    </citation>
    <scope>NUCLEOTIDE SEQUENCE [LARGE SCALE GENOMIC DNA]</scope>
    <source>
        <strain evidence="14">MAG_bin17</strain>
    </source>
</reference>
<evidence type="ECO:0000256" key="3">
    <source>
        <dbReference type="ARBA" id="ARBA00022628"/>
    </source>
</evidence>
<dbReference type="AlphaFoldDB" id="A0A832V2L2"/>
<evidence type="ECO:0000256" key="4">
    <source>
        <dbReference type="ARBA" id="ARBA00022741"/>
    </source>
</evidence>
<keyword evidence="3 12" id="KW-0846">Cobalamin</keyword>
<gene>
    <name evidence="14" type="ORF">H1011_03545</name>
</gene>
<dbReference type="InterPro" id="IPR008926">
    <property type="entry name" value="RNR_R1-su_N"/>
</dbReference>
<organism evidence="14 15">
    <name type="scientific">Candidatus Undinarchaeum marinum</name>
    <dbReference type="NCBI Taxonomy" id="2756141"/>
    <lineage>
        <taxon>Archaea</taxon>
        <taxon>Candidatus Undinarchaeota</taxon>
        <taxon>Candidatus Undinarchaeia</taxon>
        <taxon>Candidatus Undinarchaeales</taxon>
        <taxon>Candidatus Undinarchaeaceae</taxon>
        <taxon>Candidatus Undinarchaeum</taxon>
    </lineage>
</organism>
<dbReference type="CDD" id="cd02888">
    <property type="entry name" value="RNR_II_dimer"/>
    <property type="match status" value="1"/>
</dbReference>
<keyword evidence="4 11" id="KW-0547">Nucleotide-binding</keyword>
<dbReference type="GO" id="GO:0005524">
    <property type="term" value="F:ATP binding"/>
    <property type="evidence" value="ECO:0007669"/>
    <property type="project" value="UniProtKB-UniRule"/>
</dbReference>
<evidence type="ECO:0000313" key="14">
    <source>
        <dbReference type="EMBL" id="HIJ99861.1"/>
    </source>
</evidence>
<evidence type="ECO:0000256" key="1">
    <source>
        <dbReference type="ARBA" id="ARBA00001922"/>
    </source>
</evidence>
<dbReference type="GO" id="GO:0004748">
    <property type="term" value="F:ribonucleoside-diphosphate reductase activity, thioredoxin disulfide as acceptor"/>
    <property type="evidence" value="ECO:0007669"/>
    <property type="project" value="UniProtKB-EC"/>
</dbReference>
<feature type="domain" description="ATP-cone" evidence="13">
    <location>
        <begin position="8"/>
        <end position="100"/>
    </location>
</feature>
<dbReference type="SUPFAM" id="SSF51998">
    <property type="entry name" value="PFL-like glycyl radical enzymes"/>
    <property type="match status" value="1"/>
</dbReference>
<keyword evidence="8" id="KW-1015">Disulfide bond</keyword>
<evidence type="ECO:0000256" key="6">
    <source>
        <dbReference type="ARBA" id="ARBA00023002"/>
    </source>
</evidence>
<dbReference type="PRINTS" id="PR01183">
    <property type="entry name" value="RIBORDTASEM1"/>
</dbReference>
<dbReference type="Pfam" id="PF03477">
    <property type="entry name" value="ATP-cone"/>
    <property type="match status" value="1"/>
</dbReference>
<comment type="cofactor">
    <cofactor evidence="1 12">
        <name>adenosylcob(III)alamin</name>
        <dbReference type="ChEBI" id="CHEBI:18408"/>
    </cofactor>
</comment>
<name>A0A832V2L2_9ARCH</name>
<evidence type="ECO:0000256" key="8">
    <source>
        <dbReference type="ARBA" id="ARBA00023157"/>
    </source>
</evidence>
<keyword evidence="5 11" id="KW-0067">ATP-binding</keyword>
<dbReference type="PANTHER" id="PTHR43371">
    <property type="entry name" value="VITAMIN B12-DEPENDENT RIBONUCLEOTIDE REDUCTASE"/>
    <property type="match status" value="1"/>
</dbReference>
<dbReference type="GO" id="GO:0031419">
    <property type="term" value="F:cobalamin binding"/>
    <property type="evidence" value="ECO:0007669"/>
    <property type="project" value="UniProtKB-KW"/>
</dbReference>
<comment type="catalytic activity">
    <reaction evidence="10 12">
        <text>a 2'-deoxyribonucleoside 5'-diphosphate + [thioredoxin]-disulfide + H2O = a ribonucleoside 5'-diphosphate + [thioredoxin]-dithiol</text>
        <dbReference type="Rhea" id="RHEA:23252"/>
        <dbReference type="Rhea" id="RHEA-COMP:10698"/>
        <dbReference type="Rhea" id="RHEA-COMP:10700"/>
        <dbReference type="ChEBI" id="CHEBI:15377"/>
        <dbReference type="ChEBI" id="CHEBI:29950"/>
        <dbReference type="ChEBI" id="CHEBI:50058"/>
        <dbReference type="ChEBI" id="CHEBI:57930"/>
        <dbReference type="ChEBI" id="CHEBI:73316"/>
        <dbReference type="EC" id="1.17.4.1"/>
    </reaction>
</comment>
<keyword evidence="6 12" id="KW-0560">Oxidoreductase</keyword>
<evidence type="ECO:0000256" key="7">
    <source>
        <dbReference type="ARBA" id="ARBA00023116"/>
    </source>
</evidence>
<dbReference type="InterPro" id="IPR005144">
    <property type="entry name" value="ATP-cone_dom"/>
</dbReference>
<dbReference type="PANTHER" id="PTHR43371:SF1">
    <property type="entry name" value="RIBONUCLEOSIDE-DIPHOSPHATE REDUCTASE"/>
    <property type="match status" value="1"/>
</dbReference>
<dbReference type="EMBL" id="DVAD01000016">
    <property type="protein sequence ID" value="HIJ99861.1"/>
    <property type="molecule type" value="Genomic_DNA"/>
</dbReference>
<dbReference type="Pfam" id="PF00317">
    <property type="entry name" value="Ribonuc_red_lgN"/>
    <property type="match status" value="1"/>
</dbReference>
<evidence type="ECO:0000256" key="10">
    <source>
        <dbReference type="ARBA" id="ARBA00047754"/>
    </source>
</evidence>
<dbReference type="InterPro" id="IPR013344">
    <property type="entry name" value="RNR_NrdJ/NrdZ"/>
</dbReference>
<keyword evidence="9 12" id="KW-0170">Cobalt</keyword>
<protein>
    <recommendedName>
        <fullName evidence="12">Vitamin B12-dependent ribonucleotide reductase</fullName>
        <ecNumber evidence="12">1.17.4.1</ecNumber>
    </recommendedName>
</protein>
<evidence type="ECO:0000256" key="9">
    <source>
        <dbReference type="ARBA" id="ARBA00023285"/>
    </source>
</evidence>
<dbReference type="GO" id="GO:0071897">
    <property type="term" value="P:DNA biosynthetic process"/>
    <property type="evidence" value="ECO:0007669"/>
    <property type="project" value="UniProtKB-KW"/>
</dbReference>
<comment type="similarity">
    <text evidence="2 12">Belongs to the ribonucleoside diphosphate reductase class-2 family.</text>
</comment>
<evidence type="ECO:0000256" key="5">
    <source>
        <dbReference type="ARBA" id="ARBA00022840"/>
    </source>
</evidence>
<dbReference type="PROSITE" id="PS51161">
    <property type="entry name" value="ATP_CONE"/>
    <property type="match status" value="1"/>
</dbReference>
<sequence>MAKISKLSRVKKRGGELVPFRPRKIKEAIWNAAQSVAGKDKDLAYSIGQEVVKSLQSKYPGAVPSVEDIQDVVEKSLVEGGHYRTAKAYILFRHEREKERTEQEFVLGESFKESNLNFSTYALEVLKGRCLLKDHSGNVIETPQRLLKRVSKAVAGAERDYGSKSTRKTEAEFYDMMKNLQFLPGSPLLSNAGTPMNQLSSCLVLPIEDSISGIFGTLQIAALVNKNGGGTGFSFTRLRGRRGVVAGGADTAAGPLAFMDIFDSSANAIKQGGRRKGANMGILRIDHPDIFDFISSKNRPGRLTNFNISVAITDAFMKAVLKDGKFNLLDPNTKKKLREVRAKDLFDLIVHSAWLTGDPGIVFIDQINNKHTCKHLGELEATSPCGEVPLLPNESCNLGSINLVSMVKPDWSDLDWSLLRQTVQKAVRFLDNSLDAASYASHDIEFATKSTRKIGLGIFGFADMLYMLGIKYDSKKGLAMAEKLMKYIKDTAYNTSEILAKDRGTFPAWEGSIHHKNKRRMRNATCLAIAPTGTISILADVSSGCEPNFAISYVMTVLDNSRFVYTNPIFEKIAMDQGFYSPSLMADIAKIGSIQNFKNIPKKIKDVFVTSLDISPEWHIKVQAALQKYVDNSVSKTANLRNTATLKQINDTLILAWKSGCKGITVYREGSHPHQVISTGERR</sequence>
<dbReference type="NCBIfam" id="TIGR02504">
    <property type="entry name" value="NrdJ_Z"/>
    <property type="match status" value="1"/>
</dbReference>
<keyword evidence="12" id="KW-0237">DNA synthesis</keyword>
<dbReference type="UniPathway" id="UPA00326"/>
<comment type="function">
    <text evidence="12">Catalyzes the reduction of ribonucleotides to deoxyribonucleotides. May function to provide a pool of deoxyribonucleotide precursors for DNA repair during oxygen limitation and/or for immediate growth after restoration of oxygen.</text>
</comment>
<dbReference type="Gene3D" id="3.20.70.20">
    <property type="match status" value="1"/>
</dbReference>
<keyword evidence="7" id="KW-0215">Deoxyribonucleotide synthesis</keyword>
<accession>A0A832V2L2</accession>
<keyword evidence="15" id="KW-1185">Reference proteome</keyword>
<comment type="caution">
    <text evidence="14">The sequence shown here is derived from an EMBL/GenBank/DDBJ whole genome shotgun (WGS) entry which is preliminary data.</text>
</comment>
<dbReference type="InterPro" id="IPR050862">
    <property type="entry name" value="RdRp_reductase_class-2"/>
</dbReference>
<evidence type="ECO:0000313" key="15">
    <source>
        <dbReference type="Proteomes" id="UP000604391"/>
    </source>
</evidence>
<evidence type="ECO:0000256" key="2">
    <source>
        <dbReference type="ARBA" id="ARBA00007405"/>
    </source>
</evidence>
<dbReference type="GO" id="GO:0009263">
    <property type="term" value="P:deoxyribonucleotide biosynthetic process"/>
    <property type="evidence" value="ECO:0007669"/>
    <property type="project" value="UniProtKB-KW"/>
</dbReference>
<proteinExistence type="inferred from homology"/>
<dbReference type="SUPFAM" id="SSF48168">
    <property type="entry name" value="R1 subunit of ribonucleotide reductase, N-terminal domain"/>
    <property type="match status" value="1"/>
</dbReference>
<evidence type="ECO:0000256" key="11">
    <source>
        <dbReference type="PROSITE-ProRule" id="PRU00492"/>
    </source>
</evidence>
<evidence type="ECO:0000256" key="12">
    <source>
        <dbReference type="RuleBase" id="RU364064"/>
    </source>
</evidence>
<dbReference type="InterPro" id="IPR000788">
    <property type="entry name" value="RNR_lg_C"/>
</dbReference>
<dbReference type="Proteomes" id="UP000604391">
    <property type="component" value="Unassembled WGS sequence"/>
</dbReference>
<evidence type="ECO:0000259" key="13">
    <source>
        <dbReference type="PROSITE" id="PS51161"/>
    </source>
</evidence>